<dbReference type="STRING" id="714315.GCA_000516535_02085"/>
<evidence type="ECO:0000313" key="2">
    <source>
        <dbReference type="EMBL" id="BBM37131.1"/>
    </source>
</evidence>
<dbReference type="Proteomes" id="UP000321606">
    <property type="component" value="Chromosome"/>
</dbReference>
<proteinExistence type="predicted"/>
<evidence type="ECO:0000313" key="3">
    <source>
        <dbReference type="Proteomes" id="UP000321606"/>
    </source>
</evidence>
<name>A0A510JFF3_9FUSO</name>
<organism evidence="2 3">
    <name type="scientific">Pseudoleptotrichia goodfellowii</name>
    <dbReference type="NCBI Taxonomy" id="157692"/>
    <lineage>
        <taxon>Bacteria</taxon>
        <taxon>Fusobacteriati</taxon>
        <taxon>Fusobacteriota</taxon>
        <taxon>Fusobacteriia</taxon>
        <taxon>Fusobacteriales</taxon>
        <taxon>Leptotrichiaceae</taxon>
        <taxon>Pseudoleptotrichia</taxon>
    </lineage>
</organism>
<protein>
    <recommendedName>
        <fullName evidence="1">DUF4037 domain-containing protein</fullName>
    </recommendedName>
</protein>
<feature type="domain" description="DUF4037" evidence="1">
    <location>
        <begin position="130"/>
        <end position="230"/>
    </location>
</feature>
<reference evidence="2 3" key="1">
    <citation type="submission" date="2019-07" db="EMBL/GenBank/DDBJ databases">
        <title>Complete Genome Sequence of Leptotrichia goodfellowii Strain JCM 16774.</title>
        <authorList>
            <person name="Watanabe S."/>
            <person name="Cui L."/>
        </authorList>
    </citation>
    <scope>NUCLEOTIDE SEQUENCE [LARGE SCALE GENOMIC DNA]</scope>
    <source>
        <strain evidence="2 3">JCM16774</strain>
    </source>
</reference>
<dbReference type="AlphaFoldDB" id="A0A510JFF3"/>
<dbReference type="InterPro" id="IPR025117">
    <property type="entry name" value="DUF4037"/>
</dbReference>
<sequence length="316" mass="37157">MDKKIKGLELSKLYFENIYLPELQKNFSELLERMAIGLAGEGSECFGYDDEISRDHDFGPSCCIWLTDSDYNNYGKEIQEKLDKLPKEFMGFKALNISEWGNDRRGVLNMNDWYYKFLGTEAGPGNLYDWRLIPETALASAVNGEVFVDNLGEFSKIREKLKKYFPEDIRLNKIATRCMKIGQSGQYNFRRCMKRGETVAAKIAEAEFIDEAIHMIHLLNREYKLFYKWMHRRLKELPILGEKSYFLIKELSELPVNEVNRKIEIIENICMDIIGELKKQNIVDKHLKSDFLSDYGPYVQHKIKDEKLRNWSPWLD</sequence>
<accession>A0A510JFF3</accession>
<dbReference type="RefSeq" id="WP_026738234.1">
    <property type="nucleotide sequence ID" value="NZ_AP019822.1"/>
</dbReference>
<gene>
    <name evidence="2" type="ORF">JCM16774_2090</name>
</gene>
<dbReference type="Pfam" id="PF13228">
    <property type="entry name" value="DUF4037"/>
    <property type="match status" value="1"/>
</dbReference>
<dbReference type="KEGG" id="lgo:JCM16774_2090"/>
<evidence type="ECO:0000259" key="1">
    <source>
        <dbReference type="Pfam" id="PF13228"/>
    </source>
</evidence>
<dbReference type="OrthoDB" id="3030at2"/>
<dbReference type="EMBL" id="AP019822">
    <property type="protein sequence ID" value="BBM37131.1"/>
    <property type="molecule type" value="Genomic_DNA"/>
</dbReference>